<dbReference type="Gene3D" id="1.10.110.10">
    <property type="entry name" value="Plant lipid-transfer and hydrophobic proteins"/>
    <property type="match status" value="1"/>
</dbReference>
<feature type="domain" description="Bifunctional inhibitor/plant lipid transfer protein/seed storage helical" evidence="5">
    <location>
        <begin position="36"/>
        <end position="94"/>
    </location>
</feature>
<reference evidence="6" key="1">
    <citation type="submission" date="2022-08" db="EMBL/GenBank/DDBJ databases">
        <authorList>
            <person name="Gutierrez-Valencia J."/>
        </authorList>
    </citation>
    <scope>NUCLEOTIDE SEQUENCE</scope>
</reference>
<dbReference type="GO" id="GO:0005576">
    <property type="term" value="C:extracellular region"/>
    <property type="evidence" value="ECO:0007669"/>
    <property type="project" value="UniProtKB-SubCell"/>
</dbReference>
<feature type="signal peptide" evidence="4">
    <location>
        <begin position="1"/>
        <end position="22"/>
    </location>
</feature>
<evidence type="ECO:0000256" key="4">
    <source>
        <dbReference type="SAM" id="SignalP"/>
    </source>
</evidence>
<dbReference type="PANTHER" id="PTHR35501">
    <property type="entry name" value="PROTEIN YY1"/>
    <property type="match status" value="1"/>
</dbReference>
<evidence type="ECO:0000313" key="6">
    <source>
        <dbReference type="EMBL" id="CAI0403629.1"/>
    </source>
</evidence>
<evidence type="ECO:0000256" key="3">
    <source>
        <dbReference type="ARBA" id="ARBA00038300"/>
    </source>
</evidence>
<accession>A0AAV0J1F7</accession>
<dbReference type="PANTHER" id="PTHR35501:SF3">
    <property type="entry name" value="PROTEIN YY1"/>
    <property type="match status" value="1"/>
</dbReference>
<keyword evidence="7" id="KW-1185">Reference proteome</keyword>
<dbReference type="SUPFAM" id="SSF47699">
    <property type="entry name" value="Bifunctional inhibitor/lipid-transfer protein/seed storage 2S albumin"/>
    <property type="match status" value="1"/>
</dbReference>
<comment type="caution">
    <text evidence="6">The sequence shown here is derived from an EMBL/GenBank/DDBJ whole genome shotgun (WGS) entry which is preliminary data.</text>
</comment>
<evidence type="ECO:0000256" key="2">
    <source>
        <dbReference type="ARBA" id="ARBA00022525"/>
    </source>
</evidence>
<evidence type="ECO:0000259" key="5">
    <source>
        <dbReference type="SMART" id="SM00499"/>
    </source>
</evidence>
<keyword evidence="4" id="KW-0732">Signal</keyword>
<evidence type="ECO:0000313" key="7">
    <source>
        <dbReference type="Proteomes" id="UP001154282"/>
    </source>
</evidence>
<dbReference type="SMART" id="SM00499">
    <property type="entry name" value="AAI"/>
    <property type="match status" value="1"/>
</dbReference>
<proteinExistence type="inferred from homology"/>
<comment type="subcellular location">
    <subcellularLocation>
        <location evidence="1">Secreted</location>
    </subcellularLocation>
</comment>
<gene>
    <name evidence="6" type="ORF">LITE_LOCUS12127</name>
</gene>
<keyword evidence="2" id="KW-0964">Secreted</keyword>
<protein>
    <recommendedName>
        <fullName evidence="5">Bifunctional inhibitor/plant lipid transfer protein/seed storage helical domain-containing protein</fullName>
    </recommendedName>
</protein>
<dbReference type="EMBL" id="CAMGYJ010000004">
    <property type="protein sequence ID" value="CAI0403629.1"/>
    <property type="molecule type" value="Genomic_DNA"/>
</dbReference>
<dbReference type="InterPro" id="IPR036312">
    <property type="entry name" value="Bifun_inhib/LTP/seed_sf"/>
</dbReference>
<feature type="chain" id="PRO_5043527305" description="Bifunctional inhibitor/plant lipid transfer protein/seed storage helical domain-containing protein" evidence="4">
    <location>
        <begin position="23"/>
        <end position="97"/>
    </location>
</feature>
<evidence type="ECO:0000256" key="1">
    <source>
        <dbReference type="ARBA" id="ARBA00004613"/>
    </source>
</evidence>
<dbReference type="AlphaFoldDB" id="A0AAV0J1F7"/>
<sequence>MASLKHCNAATALLLAIVLVLAVVETQVTVAQAQACPVQLSNLNVCAPFVMPGAAAPSSECCSALQSVQHDCLCSTVQITARLPSLCNLPPVGCSTV</sequence>
<dbReference type="InterPro" id="IPR016140">
    <property type="entry name" value="Bifunc_inhib/LTP/seed_store"/>
</dbReference>
<organism evidence="6 7">
    <name type="scientific">Linum tenue</name>
    <dbReference type="NCBI Taxonomy" id="586396"/>
    <lineage>
        <taxon>Eukaryota</taxon>
        <taxon>Viridiplantae</taxon>
        <taxon>Streptophyta</taxon>
        <taxon>Embryophyta</taxon>
        <taxon>Tracheophyta</taxon>
        <taxon>Spermatophyta</taxon>
        <taxon>Magnoliopsida</taxon>
        <taxon>eudicotyledons</taxon>
        <taxon>Gunneridae</taxon>
        <taxon>Pentapetalae</taxon>
        <taxon>rosids</taxon>
        <taxon>fabids</taxon>
        <taxon>Malpighiales</taxon>
        <taxon>Linaceae</taxon>
        <taxon>Linum</taxon>
    </lineage>
</organism>
<name>A0AAV0J1F7_9ROSI</name>
<dbReference type="Proteomes" id="UP001154282">
    <property type="component" value="Unassembled WGS sequence"/>
</dbReference>
<comment type="similarity">
    <text evidence="3">Belongs to the A9/FIL1 family.</text>
</comment>
<dbReference type="Pfam" id="PF00234">
    <property type="entry name" value="Tryp_alpha_amyl"/>
    <property type="match status" value="1"/>
</dbReference>